<comment type="caution">
    <text evidence="2">The sequence shown here is derived from an EMBL/GenBank/DDBJ whole genome shotgun (WGS) entry which is preliminary data.</text>
</comment>
<protein>
    <submittedName>
        <fullName evidence="2">BgTH12-07817</fullName>
    </submittedName>
</protein>
<dbReference type="Proteomes" id="UP000683417">
    <property type="component" value="Unassembled WGS sequence"/>
</dbReference>
<sequence length="137" mass="16026">MKFLISASTAALVGLLSLTHVALGEDYFKCSHNQLFYLSFLEMKIKDYDLKNVKSGDPTNPHGQFYKTFRGTLMQKENFFVKYIFQLIDDTPTFRVHEKIKKEWKQCAYIKYTKAIRQGTIFKLKRRLAKEVGNGTR</sequence>
<proteinExistence type="predicted"/>
<gene>
    <name evidence="2" type="ORF">BGTH12_LOCUS7949</name>
</gene>
<evidence type="ECO:0000256" key="1">
    <source>
        <dbReference type="SAM" id="SignalP"/>
    </source>
</evidence>
<evidence type="ECO:0000313" key="2">
    <source>
        <dbReference type="EMBL" id="CAD6506591.1"/>
    </source>
</evidence>
<feature type="chain" id="PRO_5040953089" evidence="1">
    <location>
        <begin position="25"/>
        <end position="137"/>
    </location>
</feature>
<dbReference type="EMBL" id="CAJHIT010000011">
    <property type="protein sequence ID" value="CAD6506591.1"/>
    <property type="molecule type" value="Genomic_DNA"/>
</dbReference>
<keyword evidence="1" id="KW-0732">Signal</keyword>
<organism evidence="2 3">
    <name type="scientific">Blumeria graminis f. sp. triticale</name>
    <dbReference type="NCBI Taxonomy" id="1689686"/>
    <lineage>
        <taxon>Eukaryota</taxon>
        <taxon>Fungi</taxon>
        <taxon>Dikarya</taxon>
        <taxon>Ascomycota</taxon>
        <taxon>Pezizomycotina</taxon>
        <taxon>Leotiomycetes</taxon>
        <taxon>Erysiphales</taxon>
        <taxon>Erysiphaceae</taxon>
        <taxon>Blumeria</taxon>
    </lineage>
</organism>
<evidence type="ECO:0000313" key="3">
    <source>
        <dbReference type="Proteomes" id="UP000683417"/>
    </source>
</evidence>
<dbReference type="AlphaFoldDB" id="A0A9W4DTS3"/>
<name>A0A9W4DTS3_BLUGR</name>
<feature type="signal peptide" evidence="1">
    <location>
        <begin position="1"/>
        <end position="24"/>
    </location>
</feature>
<reference evidence="2" key="1">
    <citation type="submission" date="2020-10" db="EMBL/GenBank/DDBJ databases">
        <authorList>
            <person name="Muller C M."/>
        </authorList>
    </citation>
    <scope>NUCLEOTIDE SEQUENCE</scope>
    <source>
        <strain evidence="2">THUN-12</strain>
    </source>
</reference>
<accession>A0A9W4DTS3</accession>